<keyword evidence="7" id="KW-0276">Fatty acid metabolism</keyword>
<evidence type="ECO:0000256" key="2">
    <source>
        <dbReference type="ARBA" id="ARBA00005194"/>
    </source>
</evidence>
<evidence type="ECO:0000256" key="10">
    <source>
        <dbReference type="ARBA" id="ARBA00023098"/>
    </source>
</evidence>
<protein>
    <recommendedName>
        <fullName evidence="20">(3R)-3-hydroxyacyl-CoA dehydrogenase</fullName>
        <ecNumber evidence="19">1.1.1.239</ecNumber>
        <ecNumber evidence="4">1.1.1.n12</ecNumber>
    </recommendedName>
    <alternativeName>
        <fullName evidence="22">17-beta-hydroxysteroid dehydrogenase 8</fullName>
    </alternativeName>
    <alternativeName>
        <fullName evidence="21">3-ketoacyl-[acyl-carrier-protein] reductase alpha subunit</fullName>
    </alternativeName>
    <alternativeName>
        <fullName evidence="24">3-oxoacyl-[acyl-carrier-protein] reductase</fullName>
    </alternativeName>
    <alternativeName>
        <fullName evidence="25">Estradiol 17-beta-dehydrogenase 8</fullName>
    </alternativeName>
    <alternativeName>
        <fullName evidence="23">Testosterone 17-beta-dehydrogenase 8</fullName>
    </alternativeName>
</protein>
<comment type="similarity">
    <text evidence="3 26">Belongs to the short-chain dehydrogenases/reductases (SDR) family.</text>
</comment>
<comment type="catalytic activity">
    <reaction evidence="17">
        <text>a (3R)-3-hydroxyacyl-CoA + NAD(+) = a 3-oxoacyl-CoA + NADH + H(+)</text>
        <dbReference type="Rhea" id="RHEA:32711"/>
        <dbReference type="ChEBI" id="CHEBI:15378"/>
        <dbReference type="ChEBI" id="CHEBI:57319"/>
        <dbReference type="ChEBI" id="CHEBI:57540"/>
        <dbReference type="ChEBI" id="CHEBI:57945"/>
        <dbReference type="ChEBI" id="CHEBI:90726"/>
        <dbReference type="EC" id="1.1.1.n12"/>
    </reaction>
    <physiologicalReaction direction="left-to-right" evidence="17">
        <dbReference type="Rhea" id="RHEA:32712"/>
    </physiologicalReaction>
</comment>
<evidence type="ECO:0000256" key="18">
    <source>
        <dbReference type="ARBA" id="ARBA00065174"/>
    </source>
</evidence>
<name>A0A210R0Y9_MIZYE</name>
<dbReference type="GO" id="GO:0048038">
    <property type="term" value="F:quinone binding"/>
    <property type="evidence" value="ECO:0007669"/>
    <property type="project" value="TreeGrafter"/>
</dbReference>
<keyword evidence="6" id="KW-0597">Phosphoprotein</keyword>
<evidence type="ECO:0000313" key="29">
    <source>
        <dbReference type="Proteomes" id="UP000242188"/>
    </source>
</evidence>
<dbReference type="PANTHER" id="PTHR42760:SF83">
    <property type="entry name" value="(3R)-3-HYDROXYACYL-COA DEHYDROGENASE"/>
    <property type="match status" value="1"/>
</dbReference>
<dbReference type="InterPro" id="IPR002347">
    <property type="entry name" value="SDR_fam"/>
</dbReference>
<dbReference type="GO" id="GO:0004303">
    <property type="term" value="F:estradiol 17-beta-dehydrogenase [NAD(P)+] activity"/>
    <property type="evidence" value="ECO:0007669"/>
    <property type="project" value="UniProtKB-EC"/>
</dbReference>
<dbReference type="EMBL" id="NEDP02000942">
    <property type="protein sequence ID" value="OWF54688.1"/>
    <property type="molecule type" value="Genomic_DNA"/>
</dbReference>
<keyword evidence="10" id="KW-0443">Lipid metabolism</keyword>
<keyword evidence="8" id="KW-0560">Oxidoreductase</keyword>
<sequence>MASAVGLLAGRLALVTGAGSGIGKAVCQVFAKEGATVAVVDLHADTANSTLETLPKGDHQAFGADVSCSASVNDLIGQLKDKFSAVPTVTVNSAGITRDKLMLKMSEEDFDEVIRVNLKGTYLVNQAVGRALVESKAKSGSIINISSISGKVGNVGQTNYAASKAGVVGLTKTVAKEMGRFGIRVNAILPGFIETPMTDKVPDHLIQMTKMLIPLSRLGKPEVSSSRWSRQVKLAADSERPTEVDCFPEAAHNIIEQTREEKHT</sequence>
<dbReference type="PRINTS" id="PR00081">
    <property type="entry name" value="GDHRDH"/>
</dbReference>
<evidence type="ECO:0000256" key="23">
    <source>
        <dbReference type="ARBA" id="ARBA00081936"/>
    </source>
</evidence>
<dbReference type="STRING" id="6573.A0A210R0Y9"/>
<evidence type="ECO:0000256" key="16">
    <source>
        <dbReference type="ARBA" id="ARBA00050435"/>
    </source>
</evidence>
<comment type="caution">
    <text evidence="28">The sequence shown here is derived from an EMBL/GenBank/DDBJ whole genome shotgun (WGS) entry which is preliminary data.</text>
</comment>
<evidence type="ECO:0000256" key="5">
    <source>
        <dbReference type="ARBA" id="ARBA00022516"/>
    </source>
</evidence>
<comment type="subcellular location">
    <subcellularLocation>
        <location evidence="1">Mitochondrion matrix</location>
    </subcellularLocation>
</comment>
<evidence type="ECO:0000256" key="13">
    <source>
        <dbReference type="ARBA" id="ARBA00037929"/>
    </source>
</evidence>
<evidence type="ECO:0000256" key="7">
    <source>
        <dbReference type="ARBA" id="ARBA00022832"/>
    </source>
</evidence>
<dbReference type="GO" id="GO:0008210">
    <property type="term" value="P:estrogen metabolic process"/>
    <property type="evidence" value="ECO:0007669"/>
    <property type="project" value="UniProtKB-ARBA"/>
</dbReference>
<feature type="chain" id="PRO_5012758440" description="(3R)-3-hydroxyacyl-CoA dehydrogenase" evidence="27">
    <location>
        <begin position="18"/>
        <end position="264"/>
    </location>
</feature>
<evidence type="ECO:0000256" key="1">
    <source>
        <dbReference type="ARBA" id="ARBA00004305"/>
    </source>
</evidence>
<comment type="catalytic activity">
    <reaction evidence="14">
        <text>17beta-estradiol + NAD(+) = estrone + NADH + H(+)</text>
        <dbReference type="Rhea" id="RHEA:24612"/>
        <dbReference type="ChEBI" id="CHEBI:15378"/>
        <dbReference type="ChEBI" id="CHEBI:16469"/>
        <dbReference type="ChEBI" id="CHEBI:17263"/>
        <dbReference type="ChEBI" id="CHEBI:57540"/>
        <dbReference type="ChEBI" id="CHEBI:57945"/>
        <dbReference type="EC" id="1.1.1.62"/>
    </reaction>
    <physiologicalReaction direction="left-to-right" evidence="14">
        <dbReference type="Rhea" id="RHEA:24613"/>
    </physiologicalReaction>
    <physiologicalReaction direction="right-to-left" evidence="14">
        <dbReference type="Rhea" id="RHEA:24614"/>
    </physiologicalReaction>
</comment>
<dbReference type="Gene3D" id="3.40.50.720">
    <property type="entry name" value="NAD(P)-binding Rossmann-like Domain"/>
    <property type="match status" value="1"/>
</dbReference>
<evidence type="ECO:0000256" key="20">
    <source>
        <dbReference type="ARBA" id="ARBA00070911"/>
    </source>
</evidence>
<evidence type="ECO:0000256" key="9">
    <source>
        <dbReference type="ARBA" id="ARBA00023027"/>
    </source>
</evidence>
<keyword evidence="12" id="KW-0275">Fatty acid biosynthesis</keyword>
<evidence type="ECO:0000256" key="12">
    <source>
        <dbReference type="ARBA" id="ARBA00023160"/>
    </source>
</evidence>
<evidence type="ECO:0000256" key="24">
    <source>
        <dbReference type="ARBA" id="ARBA00083097"/>
    </source>
</evidence>
<evidence type="ECO:0000256" key="4">
    <source>
        <dbReference type="ARBA" id="ARBA00012456"/>
    </source>
</evidence>
<comment type="catalytic activity">
    <reaction evidence="16">
        <text>17beta-hydroxy-5alpha-androstan-3-one + NAD(+) = 5alpha-androstan-3,17-dione + NADH + H(+)</text>
        <dbReference type="Rhea" id="RHEA:41992"/>
        <dbReference type="ChEBI" id="CHEBI:15378"/>
        <dbReference type="ChEBI" id="CHEBI:15994"/>
        <dbReference type="ChEBI" id="CHEBI:16330"/>
        <dbReference type="ChEBI" id="CHEBI:57540"/>
        <dbReference type="ChEBI" id="CHEBI:57945"/>
    </reaction>
    <physiologicalReaction direction="left-to-right" evidence="16">
        <dbReference type="Rhea" id="RHEA:41993"/>
    </physiologicalReaction>
</comment>
<evidence type="ECO:0000256" key="14">
    <source>
        <dbReference type="ARBA" id="ARBA00049069"/>
    </source>
</evidence>
<feature type="signal peptide" evidence="27">
    <location>
        <begin position="1"/>
        <end position="17"/>
    </location>
</feature>
<accession>A0A210R0Y9</accession>
<organism evidence="28 29">
    <name type="scientific">Mizuhopecten yessoensis</name>
    <name type="common">Japanese scallop</name>
    <name type="synonym">Patinopecten yessoensis</name>
    <dbReference type="NCBI Taxonomy" id="6573"/>
    <lineage>
        <taxon>Eukaryota</taxon>
        <taxon>Metazoa</taxon>
        <taxon>Spiralia</taxon>
        <taxon>Lophotrochozoa</taxon>
        <taxon>Mollusca</taxon>
        <taxon>Bivalvia</taxon>
        <taxon>Autobranchia</taxon>
        <taxon>Pteriomorphia</taxon>
        <taxon>Pectinida</taxon>
        <taxon>Pectinoidea</taxon>
        <taxon>Pectinidae</taxon>
        <taxon>Mizuhopecten</taxon>
    </lineage>
</organism>
<dbReference type="InterPro" id="IPR036291">
    <property type="entry name" value="NAD(P)-bd_dom_sf"/>
</dbReference>
<dbReference type="GO" id="GO:0006633">
    <property type="term" value="P:fatty acid biosynthetic process"/>
    <property type="evidence" value="ECO:0007669"/>
    <property type="project" value="UniProtKB-KW"/>
</dbReference>
<evidence type="ECO:0000256" key="25">
    <source>
        <dbReference type="ARBA" id="ARBA00083258"/>
    </source>
</evidence>
<evidence type="ECO:0000313" key="28">
    <source>
        <dbReference type="EMBL" id="OWF54688.1"/>
    </source>
</evidence>
<comment type="pathway">
    <text evidence="13">Steroid biosynthesis; estrogen biosynthesis.</text>
</comment>
<evidence type="ECO:0000256" key="19">
    <source>
        <dbReference type="ARBA" id="ARBA00066822"/>
    </source>
</evidence>
<evidence type="ECO:0000256" key="6">
    <source>
        <dbReference type="ARBA" id="ARBA00022553"/>
    </source>
</evidence>
<dbReference type="PANTHER" id="PTHR42760">
    <property type="entry name" value="SHORT-CHAIN DEHYDROGENASES/REDUCTASES FAMILY MEMBER"/>
    <property type="match status" value="1"/>
</dbReference>
<keyword evidence="11" id="KW-0496">Mitochondrion</keyword>
<keyword evidence="27" id="KW-0732">Signal</keyword>
<dbReference type="SUPFAM" id="SSF51735">
    <property type="entry name" value="NAD(P)-binding Rossmann-fold domains"/>
    <property type="match status" value="1"/>
</dbReference>
<evidence type="ECO:0000256" key="21">
    <source>
        <dbReference type="ARBA" id="ARBA00077835"/>
    </source>
</evidence>
<dbReference type="AlphaFoldDB" id="A0A210R0Y9"/>
<evidence type="ECO:0000256" key="27">
    <source>
        <dbReference type="SAM" id="SignalP"/>
    </source>
</evidence>
<dbReference type="Pfam" id="PF00106">
    <property type="entry name" value="adh_short"/>
    <property type="match status" value="1"/>
</dbReference>
<proteinExistence type="inferred from homology"/>
<dbReference type="PRINTS" id="PR00080">
    <property type="entry name" value="SDRFAMILY"/>
</dbReference>
<evidence type="ECO:0000256" key="11">
    <source>
        <dbReference type="ARBA" id="ARBA00023128"/>
    </source>
</evidence>
<dbReference type="OrthoDB" id="294295at2759"/>
<evidence type="ECO:0000256" key="3">
    <source>
        <dbReference type="ARBA" id="ARBA00006484"/>
    </source>
</evidence>
<evidence type="ECO:0000256" key="22">
    <source>
        <dbReference type="ARBA" id="ARBA00081419"/>
    </source>
</evidence>
<dbReference type="GO" id="GO:0005759">
    <property type="term" value="C:mitochondrial matrix"/>
    <property type="evidence" value="ECO:0007669"/>
    <property type="project" value="UniProtKB-SubCell"/>
</dbReference>
<dbReference type="PROSITE" id="PS00061">
    <property type="entry name" value="ADH_SHORT"/>
    <property type="match status" value="1"/>
</dbReference>
<comment type="pathway">
    <text evidence="2">Lipid metabolism; fatty acid biosynthesis.</text>
</comment>
<dbReference type="EC" id="1.1.1.239" evidence="19"/>
<keyword evidence="9" id="KW-0520">NAD</keyword>
<evidence type="ECO:0000256" key="17">
    <source>
        <dbReference type="ARBA" id="ARBA00052680"/>
    </source>
</evidence>
<dbReference type="InterPro" id="IPR020904">
    <property type="entry name" value="Sc_DH/Rdtase_CS"/>
</dbReference>
<evidence type="ECO:0000256" key="26">
    <source>
        <dbReference type="RuleBase" id="RU000363"/>
    </source>
</evidence>
<evidence type="ECO:0000256" key="15">
    <source>
        <dbReference type="ARBA" id="ARBA00050232"/>
    </source>
</evidence>
<comment type="subunit">
    <text evidence="18">Heterotetramer with CBR4; contains two molecules of HSD17B8 and CBR4.</text>
</comment>
<dbReference type="GO" id="GO:0047035">
    <property type="term" value="F:testosterone dehydrogenase (NAD+) activity"/>
    <property type="evidence" value="ECO:0007669"/>
    <property type="project" value="UniProtKB-EC"/>
</dbReference>
<evidence type="ECO:0000256" key="8">
    <source>
        <dbReference type="ARBA" id="ARBA00023002"/>
    </source>
</evidence>
<reference evidence="28 29" key="1">
    <citation type="journal article" date="2017" name="Nat. Ecol. Evol.">
        <title>Scallop genome provides insights into evolution of bilaterian karyotype and development.</title>
        <authorList>
            <person name="Wang S."/>
            <person name="Zhang J."/>
            <person name="Jiao W."/>
            <person name="Li J."/>
            <person name="Xun X."/>
            <person name="Sun Y."/>
            <person name="Guo X."/>
            <person name="Huan P."/>
            <person name="Dong B."/>
            <person name="Zhang L."/>
            <person name="Hu X."/>
            <person name="Sun X."/>
            <person name="Wang J."/>
            <person name="Zhao C."/>
            <person name="Wang Y."/>
            <person name="Wang D."/>
            <person name="Huang X."/>
            <person name="Wang R."/>
            <person name="Lv J."/>
            <person name="Li Y."/>
            <person name="Zhang Z."/>
            <person name="Liu B."/>
            <person name="Lu W."/>
            <person name="Hui Y."/>
            <person name="Liang J."/>
            <person name="Zhou Z."/>
            <person name="Hou R."/>
            <person name="Li X."/>
            <person name="Liu Y."/>
            <person name="Li H."/>
            <person name="Ning X."/>
            <person name="Lin Y."/>
            <person name="Zhao L."/>
            <person name="Xing Q."/>
            <person name="Dou J."/>
            <person name="Li Y."/>
            <person name="Mao J."/>
            <person name="Guo H."/>
            <person name="Dou H."/>
            <person name="Li T."/>
            <person name="Mu C."/>
            <person name="Jiang W."/>
            <person name="Fu Q."/>
            <person name="Fu X."/>
            <person name="Miao Y."/>
            <person name="Liu J."/>
            <person name="Yu Q."/>
            <person name="Li R."/>
            <person name="Liao H."/>
            <person name="Li X."/>
            <person name="Kong Y."/>
            <person name="Jiang Z."/>
            <person name="Chourrout D."/>
            <person name="Li R."/>
            <person name="Bao Z."/>
        </authorList>
    </citation>
    <scope>NUCLEOTIDE SEQUENCE [LARGE SCALE GENOMIC DNA]</scope>
    <source>
        <strain evidence="28 29">PY_sf001</strain>
    </source>
</reference>
<dbReference type="Proteomes" id="UP000242188">
    <property type="component" value="Unassembled WGS sequence"/>
</dbReference>
<gene>
    <name evidence="28" type="ORF">KP79_PYT04410</name>
</gene>
<keyword evidence="29" id="KW-1185">Reference proteome</keyword>
<keyword evidence="5" id="KW-0444">Lipid biosynthesis</keyword>
<dbReference type="EC" id="1.1.1.n12" evidence="4"/>
<comment type="catalytic activity">
    <reaction evidence="15">
        <text>testosterone + NAD(+) = androst-4-ene-3,17-dione + NADH + H(+)</text>
        <dbReference type="Rhea" id="RHEA:14929"/>
        <dbReference type="ChEBI" id="CHEBI:15378"/>
        <dbReference type="ChEBI" id="CHEBI:16422"/>
        <dbReference type="ChEBI" id="CHEBI:17347"/>
        <dbReference type="ChEBI" id="CHEBI:57540"/>
        <dbReference type="ChEBI" id="CHEBI:57945"/>
        <dbReference type="EC" id="1.1.1.239"/>
    </reaction>
    <physiologicalReaction direction="left-to-right" evidence="15">
        <dbReference type="Rhea" id="RHEA:14930"/>
    </physiologicalReaction>
</comment>
<dbReference type="FunFam" id="3.40.50.720:FF:000231">
    <property type="entry name" value="Estradiol 17-beta-dehydrogenase 8"/>
    <property type="match status" value="1"/>
</dbReference>